<evidence type="ECO:0000313" key="1">
    <source>
        <dbReference type="EMBL" id="PNX88297.1"/>
    </source>
</evidence>
<reference evidence="1 2" key="2">
    <citation type="journal article" date="2017" name="Front. Plant Sci.">
        <title>Gene Classification and Mining of Molecular Markers Useful in Red Clover (Trifolium pratense) Breeding.</title>
        <authorList>
            <person name="Istvanek J."/>
            <person name="Dluhosova J."/>
            <person name="Dluhos P."/>
            <person name="Patkova L."/>
            <person name="Nedelnik J."/>
            <person name="Repkova J."/>
        </authorList>
    </citation>
    <scope>NUCLEOTIDE SEQUENCE [LARGE SCALE GENOMIC DNA]</scope>
    <source>
        <strain evidence="2">cv. Tatra</strain>
        <tissue evidence="1">Young leaves</tissue>
    </source>
</reference>
<dbReference type="AlphaFoldDB" id="A0A2K3MBY6"/>
<reference evidence="1 2" key="1">
    <citation type="journal article" date="2014" name="Am. J. Bot.">
        <title>Genome assembly and annotation for red clover (Trifolium pratense; Fabaceae).</title>
        <authorList>
            <person name="Istvanek J."/>
            <person name="Jaros M."/>
            <person name="Krenek A."/>
            <person name="Repkova J."/>
        </authorList>
    </citation>
    <scope>NUCLEOTIDE SEQUENCE [LARGE SCALE GENOMIC DNA]</scope>
    <source>
        <strain evidence="2">cv. Tatra</strain>
        <tissue evidence="1">Young leaves</tissue>
    </source>
</reference>
<sequence>MGADKVFVRSSEGVDVLPIVKGAKEFSSLVFSNWVRWGEAVTPYRRGAWVRLYGIPLHAWNVDFFKLCVFDCGSFLRADSCSADRDRLDLARVLIATPELEIIKRAVTVLVDDTQVEVKIMEEWGYALGEDICLFEEECGSEETQSDLGEGYVDPEARRYVDVIVESFAEGLEKEIGEACLVQSGAEKAGKPVNNLSFEGENANEAEQIVDSLSPVSDRAVPLAITHGEYEDRELRSSGAPSTLDSHERLLIHKETEGTGRSDRMLCRSKRTNSCPPKVSHSVISGPWSLEWLHDQTHGVRQLDPRKRKGGGLLRHPLHSIKKVARMPSKDRGENSVAMQGSEQMVVDDVWGIGKAIGVKFKGDNVNMFRVLSRANKGKKEFPDPNHVGGVRQDTMC</sequence>
<gene>
    <name evidence="1" type="ORF">L195_g044400</name>
</gene>
<dbReference type="PANTHER" id="PTHR34427:SF5">
    <property type="entry name" value="DUF4283 DOMAIN-CONTAINING PROTEIN"/>
    <property type="match status" value="1"/>
</dbReference>
<evidence type="ECO:0000313" key="2">
    <source>
        <dbReference type="Proteomes" id="UP000236291"/>
    </source>
</evidence>
<dbReference type="Proteomes" id="UP000236291">
    <property type="component" value="Unassembled WGS sequence"/>
</dbReference>
<name>A0A2K3MBY6_TRIPR</name>
<dbReference type="EMBL" id="ASHM01056154">
    <property type="protein sequence ID" value="PNX88297.1"/>
    <property type="molecule type" value="Genomic_DNA"/>
</dbReference>
<accession>A0A2K3MBY6</accession>
<organism evidence="1 2">
    <name type="scientific">Trifolium pratense</name>
    <name type="common">Red clover</name>
    <dbReference type="NCBI Taxonomy" id="57577"/>
    <lineage>
        <taxon>Eukaryota</taxon>
        <taxon>Viridiplantae</taxon>
        <taxon>Streptophyta</taxon>
        <taxon>Embryophyta</taxon>
        <taxon>Tracheophyta</taxon>
        <taxon>Spermatophyta</taxon>
        <taxon>Magnoliopsida</taxon>
        <taxon>eudicotyledons</taxon>
        <taxon>Gunneridae</taxon>
        <taxon>Pentapetalae</taxon>
        <taxon>rosids</taxon>
        <taxon>fabids</taxon>
        <taxon>Fabales</taxon>
        <taxon>Fabaceae</taxon>
        <taxon>Papilionoideae</taxon>
        <taxon>50 kb inversion clade</taxon>
        <taxon>NPAAA clade</taxon>
        <taxon>Hologalegina</taxon>
        <taxon>IRL clade</taxon>
        <taxon>Trifolieae</taxon>
        <taxon>Trifolium</taxon>
    </lineage>
</organism>
<proteinExistence type="predicted"/>
<comment type="caution">
    <text evidence="1">The sequence shown here is derived from an EMBL/GenBank/DDBJ whole genome shotgun (WGS) entry which is preliminary data.</text>
</comment>
<protein>
    <submittedName>
        <fullName evidence="1">Uncharacterized protein</fullName>
    </submittedName>
</protein>
<dbReference type="PANTHER" id="PTHR34427">
    <property type="entry name" value="DUF4283 DOMAIN PROTEIN"/>
    <property type="match status" value="1"/>
</dbReference>